<sequence>MSANGTGAEPERIDGAAVLHIRLRRVFLELRFEILELVVFALVAAMRAAGRHGAAFLDTARAAARPSAVLVARLVGVEFPKSRRQVEAEALVQRAGIETVCDQPVGESEPERLFLRRCIPEGNEIAGRPVSLLQRRS</sequence>
<dbReference type="STRING" id="395965.Msil_3012"/>
<proteinExistence type="predicted"/>
<protein>
    <submittedName>
        <fullName evidence="1">Uncharacterized protein</fullName>
    </submittedName>
</protein>
<evidence type="ECO:0000313" key="2">
    <source>
        <dbReference type="Proteomes" id="UP000002257"/>
    </source>
</evidence>
<dbReference type="Proteomes" id="UP000002257">
    <property type="component" value="Chromosome"/>
</dbReference>
<reference evidence="1 2" key="1">
    <citation type="journal article" date="2010" name="J. Bacteriol.">
        <title>Complete genome sequence of the aerobic facultative methanotroph Methylocella silvestris BL2.</title>
        <authorList>
            <person name="Chen Y."/>
            <person name="Crombie A."/>
            <person name="Rahman M.T."/>
            <person name="Dedysh S.N."/>
            <person name="Liesack W."/>
            <person name="Stott M.B."/>
            <person name="Alam M."/>
            <person name="Theisen A.R."/>
            <person name="Murrell J.C."/>
            <person name="Dunfield P.F."/>
        </authorList>
    </citation>
    <scope>NUCLEOTIDE SEQUENCE [LARGE SCALE GENOMIC DNA]</scope>
    <source>
        <strain evidence="2">DSM 15510 / CIP 108128 / LMG 27833 / NCIMB 13906 / BL2</strain>
    </source>
</reference>
<dbReference type="EMBL" id="CP001280">
    <property type="protein sequence ID" value="ACK51923.1"/>
    <property type="molecule type" value="Genomic_DNA"/>
</dbReference>
<evidence type="ECO:0000313" key="1">
    <source>
        <dbReference type="EMBL" id="ACK51923.1"/>
    </source>
</evidence>
<dbReference type="AlphaFoldDB" id="B8EKP5"/>
<dbReference type="KEGG" id="msl:Msil_3012"/>
<organism evidence="1 2">
    <name type="scientific">Methylocella silvestris (strain DSM 15510 / CIP 108128 / LMG 27833 / NCIMB 13906 / BL2)</name>
    <dbReference type="NCBI Taxonomy" id="395965"/>
    <lineage>
        <taxon>Bacteria</taxon>
        <taxon>Pseudomonadati</taxon>
        <taxon>Pseudomonadota</taxon>
        <taxon>Alphaproteobacteria</taxon>
        <taxon>Hyphomicrobiales</taxon>
        <taxon>Beijerinckiaceae</taxon>
        <taxon>Methylocella</taxon>
    </lineage>
</organism>
<dbReference type="HOGENOM" id="CLU_1862861_0_0_5"/>
<accession>B8EKP5</accession>
<name>B8EKP5_METSB</name>
<keyword evidence="2" id="KW-1185">Reference proteome</keyword>
<gene>
    <name evidence="1" type="ordered locus">Msil_3012</name>
</gene>